<name>A0ABD2MNZ3_9CUCU</name>
<proteinExistence type="predicted"/>
<keyword evidence="2" id="KW-1185">Reference proteome</keyword>
<organism evidence="1 2">
    <name type="scientific">Cryptolaemus montrouzieri</name>
    <dbReference type="NCBI Taxonomy" id="559131"/>
    <lineage>
        <taxon>Eukaryota</taxon>
        <taxon>Metazoa</taxon>
        <taxon>Ecdysozoa</taxon>
        <taxon>Arthropoda</taxon>
        <taxon>Hexapoda</taxon>
        <taxon>Insecta</taxon>
        <taxon>Pterygota</taxon>
        <taxon>Neoptera</taxon>
        <taxon>Endopterygota</taxon>
        <taxon>Coleoptera</taxon>
        <taxon>Polyphaga</taxon>
        <taxon>Cucujiformia</taxon>
        <taxon>Coccinelloidea</taxon>
        <taxon>Coccinellidae</taxon>
        <taxon>Scymninae</taxon>
        <taxon>Scymnini</taxon>
        <taxon>Cryptolaemus</taxon>
    </lineage>
</organism>
<feature type="non-terminal residue" evidence="1">
    <location>
        <position position="1"/>
    </location>
</feature>
<dbReference type="EMBL" id="JABFTP020000021">
    <property type="protein sequence ID" value="KAL3268119.1"/>
    <property type="molecule type" value="Genomic_DNA"/>
</dbReference>
<sequence length="70" mass="7864">TVSESLQEEDENLEPDLEDWNLAISNDYNQQPTFKDVINDDLIVSGELNESAFSSSLLENEEDDDGIGEE</sequence>
<dbReference type="Proteomes" id="UP001516400">
    <property type="component" value="Unassembled WGS sequence"/>
</dbReference>
<comment type="caution">
    <text evidence="1">The sequence shown here is derived from an EMBL/GenBank/DDBJ whole genome shotgun (WGS) entry which is preliminary data.</text>
</comment>
<protein>
    <submittedName>
        <fullName evidence="1">Uncharacterized protein</fullName>
    </submittedName>
</protein>
<feature type="non-terminal residue" evidence="1">
    <location>
        <position position="70"/>
    </location>
</feature>
<gene>
    <name evidence="1" type="ORF">HHI36_007246</name>
</gene>
<dbReference type="AlphaFoldDB" id="A0ABD2MNZ3"/>
<accession>A0ABD2MNZ3</accession>
<evidence type="ECO:0000313" key="1">
    <source>
        <dbReference type="EMBL" id="KAL3268119.1"/>
    </source>
</evidence>
<reference evidence="1 2" key="1">
    <citation type="journal article" date="2021" name="BMC Biol.">
        <title>Horizontally acquired antibacterial genes associated with adaptive radiation of ladybird beetles.</title>
        <authorList>
            <person name="Li H.S."/>
            <person name="Tang X.F."/>
            <person name="Huang Y.H."/>
            <person name="Xu Z.Y."/>
            <person name="Chen M.L."/>
            <person name="Du X.Y."/>
            <person name="Qiu B.Y."/>
            <person name="Chen P.T."/>
            <person name="Zhang W."/>
            <person name="Slipinski A."/>
            <person name="Escalona H.E."/>
            <person name="Waterhouse R.M."/>
            <person name="Zwick A."/>
            <person name="Pang H."/>
        </authorList>
    </citation>
    <scope>NUCLEOTIDE SEQUENCE [LARGE SCALE GENOMIC DNA]</scope>
    <source>
        <strain evidence="1">SYSU2018</strain>
    </source>
</reference>
<evidence type="ECO:0000313" key="2">
    <source>
        <dbReference type="Proteomes" id="UP001516400"/>
    </source>
</evidence>